<evidence type="ECO:0000313" key="2">
    <source>
        <dbReference type="Proteomes" id="UP001420932"/>
    </source>
</evidence>
<sequence length="159" mass="17969">MSTIMLQLYGLENRPFNPTLSSTTYFPLLHQNNPRTFHHHRPNPLCSSLKPTTHFFSIFPIIYQPSTCRGTKTNNNHPNPSPRTPLKIPLQAPHKSIPPTNPATPFMDSTNELSYMNPKGIFNAIDEVTKTQHFEVSFRDGARAMLVIPDLTLPHLVLG</sequence>
<dbReference type="AlphaFoldDB" id="A0AAP0HYY3"/>
<comment type="caution">
    <text evidence="1">The sequence shown here is derived from an EMBL/GenBank/DDBJ whole genome shotgun (WGS) entry which is preliminary data.</text>
</comment>
<name>A0AAP0HYY3_9MAGN</name>
<dbReference type="Proteomes" id="UP001420932">
    <property type="component" value="Unassembled WGS sequence"/>
</dbReference>
<gene>
    <name evidence="1" type="ORF">Syun_022839</name>
</gene>
<organism evidence="1 2">
    <name type="scientific">Stephania yunnanensis</name>
    <dbReference type="NCBI Taxonomy" id="152371"/>
    <lineage>
        <taxon>Eukaryota</taxon>
        <taxon>Viridiplantae</taxon>
        <taxon>Streptophyta</taxon>
        <taxon>Embryophyta</taxon>
        <taxon>Tracheophyta</taxon>
        <taxon>Spermatophyta</taxon>
        <taxon>Magnoliopsida</taxon>
        <taxon>Ranunculales</taxon>
        <taxon>Menispermaceae</taxon>
        <taxon>Menispermoideae</taxon>
        <taxon>Cissampelideae</taxon>
        <taxon>Stephania</taxon>
    </lineage>
</organism>
<accession>A0AAP0HYY3</accession>
<proteinExistence type="predicted"/>
<protein>
    <submittedName>
        <fullName evidence="1">Uncharacterized protein</fullName>
    </submittedName>
</protein>
<keyword evidence="2" id="KW-1185">Reference proteome</keyword>
<dbReference type="EMBL" id="JBBNAF010000010">
    <property type="protein sequence ID" value="KAK9106828.1"/>
    <property type="molecule type" value="Genomic_DNA"/>
</dbReference>
<evidence type="ECO:0000313" key="1">
    <source>
        <dbReference type="EMBL" id="KAK9106828.1"/>
    </source>
</evidence>
<reference evidence="1 2" key="1">
    <citation type="submission" date="2024-01" db="EMBL/GenBank/DDBJ databases">
        <title>Genome assemblies of Stephania.</title>
        <authorList>
            <person name="Yang L."/>
        </authorList>
    </citation>
    <scope>NUCLEOTIDE SEQUENCE [LARGE SCALE GENOMIC DNA]</scope>
    <source>
        <strain evidence="1">YNDBR</strain>
        <tissue evidence="1">Leaf</tissue>
    </source>
</reference>